<feature type="compositionally biased region" description="Polar residues" evidence="1">
    <location>
        <begin position="25"/>
        <end position="38"/>
    </location>
</feature>
<dbReference type="RefSeq" id="WP_197551446.1">
    <property type="nucleotide sequence ID" value="NZ_CP063213.1"/>
</dbReference>
<evidence type="ECO:0000256" key="2">
    <source>
        <dbReference type="SAM" id="Phobius"/>
    </source>
</evidence>
<gene>
    <name evidence="3" type="ORF">INS88_02105</name>
</gene>
<feature type="transmembrane region" description="Helical" evidence="2">
    <location>
        <begin position="107"/>
        <end position="129"/>
    </location>
</feature>
<keyword evidence="2" id="KW-0472">Membrane</keyword>
<dbReference type="Proteomes" id="UP000595053">
    <property type="component" value="Chromosome"/>
</dbReference>
<keyword evidence="4" id="KW-1185">Reference proteome</keyword>
<evidence type="ECO:0008006" key="5">
    <source>
        <dbReference type="Google" id="ProtNLM"/>
    </source>
</evidence>
<feature type="compositionally biased region" description="Basic and acidic residues" evidence="1">
    <location>
        <begin position="1"/>
        <end position="14"/>
    </location>
</feature>
<sequence>MKENPRRPRREAPGRPRAHKRPADNQGTGRSGRTQGSARTPGARVEAKAAGPRTGTSRNAASRTGTQRAGHRNGERRRPQRPSRPAPRSTRARGPRDAERARLRKNLILGTVAIVLAVVALVGVVKYALSKIETHTTPVNPVAEFEPVACDADMLVTSVERTGSTSGKPVTFSASITNKGARPCFFDAAELRLQLTSGNQTVYDSQVCQAGPAAKLLLLDKGMTTVQALAWNGVNAGVNCQGTSVAGAGTYVARVFRGSQPLLETGHIFELLPGAKAPAKPTESAEPTQAEESPAPDQSTESTQP</sequence>
<evidence type="ECO:0000313" key="4">
    <source>
        <dbReference type="Proteomes" id="UP000595053"/>
    </source>
</evidence>
<protein>
    <recommendedName>
        <fullName evidence="5">DUF4232 domain-containing protein</fullName>
    </recommendedName>
</protein>
<feature type="compositionally biased region" description="Polar residues" evidence="1">
    <location>
        <begin position="54"/>
        <end position="67"/>
    </location>
</feature>
<feature type="region of interest" description="Disordered" evidence="1">
    <location>
        <begin position="1"/>
        <end position="99"/>
    </location>
</feature>
<evidence type="ECO:0000313" key="3">
    <source>
        <dbReference type="EMBL" id="QOR46036.1"/>
    </source>
</evidence>
<keyword evidence="2" id="KW-1133">Transmembrane helix</keyword>
<dbReference type="EMBL" id="CP063213">
    <property type="protein sequence ID" value="QOR46036.1"/>
    <property type="molecule type" value="Genomic_DNA"/>
</dbReference>
<keyword evidence="2" id="KW-0812">Transmembrane</keyword>
<feature type="region of interest" description="Disordered" evidence="1">
    <location>
        <begin position="274"/>
        <end position="305"/>
    </location>
</feature>
<reference evidence="3 4" key="1">
    <citation type="submission" date="2020-10" db="EMBL/GenBank/DDBJ databases">
        <title>Trueperella pecoris sp. nov. isolated from bovine and porcine specimens.</title>
        <authorList>
            <person name="Schoenecker L."/>
            <person name="Schnydrig P."/>
            <person name="Brodard I."/>
            <person name="Thomann A."/>
            <person name="Hemphill A."/>
            <person name="Rodriguez-Campos S."/>
            <person name="Perreten V."/>
            <person name="Jores J."/>
            <person name="Kittl S."/>
        </authorList>
    </citation>
    <scope>NUCLEOTIDE SEQUENCE [LARGE SCALE GENOMIC DNA]</scope>
    <source>
        <strain evidence="3 4">15A0121</strain>
    </source>
</reference>
<dbReference type="AlphaFoldDB" id="A0A7M1QVY4"/>
<evidence type="ECO:0000256" key="1">
    <source>
        <dbReference type="SAM" id="MobiDB-lite"/>
    </source>
</evidence>
<name>A0A7M1QVY4_9ACTO</name>
<feature type="compositionally biased region" description="Polar residues" evidence="1">
    <location>
        <begin position="285"/>
        <end position="305"/>
    </location>
</feature>
<organism evidence="3 4">
    <name type="scientific">Trueperella pecoris</name>
    <dbReference type="NCBI Taxonomy" id="2733571"/>
    <lineage>
        <taxon>Bacteria</taxon>
        <taxon>Bacillati</taxon>
        <taxon>Actinomycetota</taxon>
        <taxon>Actinomycetes</taxon>
        <taxon>Actinomycetales</taxon>
        <taxon>Actinomycetaceae</taxon>
        <taxon>Trueperella</taxon>
    </lineage>
</organism>
<proteinExistence type="predicted"/>
<accession>A0A7M1QVY4</accession>